<proteinExistence type="predicted"/>
<keyword evidence="2" id="KW-1185">Reference proteome</keyword>
<dbReference type="Proteomes" id="UP000245698">
    <property type="component" value="Unassembled WGS sequence"/>
</dbReference>
<name>A0A2P9AAE1_9HYPH</name>
<evidence type="ECO:0000313" key="2">
    <source>
        <dbReference type="Proteomes" id="UP000245698"/>
    </source>
</evidence>
<protein>
    <submittedName>
        <fullName evidence="1">Uncharacterized protein</fullName>
    </submittedName>
</protein>
<organism evidence="1 2">
    <name type="scientific">Mesorhizobium delmotii</name>
    <dbReference type="NCBI Taxonomy" id="1631247"/>
    <lineage>
        <taxon>Bacteria</taxon>
        <taxon>Pseudomonadati</taxon>
        <taxon>Pseudomonadota</taxon>
        <taxon>Alphaproteobacteria</taxon>
        <taxon>Hyphomicrobiales</taxon>
        <taxon>Phyllobacteriaceae</taxon>
        <taxon>Mesorhizobium</taxon>
    </lineage>
</organism>
<dbReference type="EMBL" id="FUIG01000013">
    <property type="protein sequence ID" value="SJM28076.1"/>
    <property type="molecule type" value="Genomic_DNA"/>
</dbReference>
<accession>A0A2P9AAE1</accession>
<dbReference type="AlphaFoldDB" id="A0A2P9AAE1"/>
<reference evidence="2" key="1">
    <citation type="submission" date="2016-12" db="EMBL/GenBank/DDBJ databases">
        <authorList>
            <person name="Brunel B."/>
        </authorList>
    </citation>
    <scope>NUCLEOTIDE SEQUENCE [LARGE SCALE GENOMIC DNA]</scope>
</reference>
<sequence length="74" mass="8604">MRTIMPRMRASDTLVYGLLIERLRRTGQRRPSQGYEDCARPLQDAARALASASSIMRRMVRAQRPHWALQPRQP</sequence>
<gene>
    <name evidence="1" type="ORF">BQ8482_110006</name>
</gene>
<evidence type="ECO:0000313" key="1">
    <source>
        <dbReference type="EMBL" id="SJM28076.1"/>
    </source>
</evidence>